<feature type="compositionally biased region" description="Basic residues" evidence="1">
    <location>
        <begin position="25"/>
        <end position="37"/>
    </location>
</feature>
<feature type="region of interest" description="Disordered" evidence="1">
    <location>
        <begin position="17"/>
        <end position="47"/>
    </location>
</feature>
<name>A0A511HKS9_9BACT</name>
<gene>
    <name evidence="2" type="ORF">MVI01_57680</name>
</gene>
<protein>
    <submittedName>
        <fullName evidence="2">Uncharacterized protein</fullName>
    </submittedName>
</protein>
<evidence type="ECO:0000256" key="1">
    <source>
        <dbReference type="SAM" id="MobiDB-lite"/>
    </source>
</evidence>
<feature type="compositionally biased region" description="Basic and acidic residues" evidence="1">
    <location>
        <begin position="74"/>
        <end position="84"/>
    </location>
</feature>
<dbReference type="AlphaFoldDB" id="A0A511HKS9"/>
<dbReference type="EMBL" id="BJVY01000041">
    <property type="protein sequence ID" value="GEL73984.1"/>
    <property type="molecule type" value="Genomic_DNA"/>
</dbReference>
<accession>A0A511HKS9</accession>
<dbReference type="Proteomes" id="UP000321224">
    <property type="component" value="Unassembled WGS sequence"/>
</dbReference>
<organism evidence="2 3">
    <name type="scientific">Myxococcus virescens</name>
    <dbReference type="NCBI Taxonomy" id="83456"/>
    <lineage>
        <taxon>Bacteria</taxon>
        <taxon>Pseudomonadati</taxon>
        <taxon>Myxococcota</taxon>
        <taxon>Myxococcia</taxon>
        <taxon>Myxococcales</taxon>
        <taxon>Cystobacterineae</taxon>
        <taxon>Myxococcaceae</taxon>
        <taxon>Myxococcus</taxon>
    </lineage>
</organism>
<feature type="region of interest" description="Disordered" evidence="1">
    <location>
        <begin position="70"/>
        <end position="102"/>
    </location>
</feature>
<reference evidence="2 3" key="1">
    <citation type="submission" date="2019-07" db="EMBL/GenBank/DDBJ databases">
        <title>Whole genome shotgun sequence of Myxococcus virescens NBRC 100334.</title>
        <authorList>
            <person name="Hosoyama A."/>
            <person name="Uohara A."/>
            <person name="Ohji S."/>
            <person name="Ichikawa N."/>
        </authorList>
    </citation>
    <scope>NUCLEOTIDE SEQUENCE [LARGE SCALE GENOMIC DNA]</scope>
    <source>
        <strain evidence="2 3">NBRC 100334</strain>
    </source>
</reference>
<evidence type="ECO:0000313" key="3">
    <source>
        <dbReference type="Proteomes" id="UP000321224"/>
    </source>
</evidence>
<evidence type="ECO:0000313" key="2">
    <source>
        <dbReference type="EMBL" id="GEL73984.1"/>
    </source>
</evidence>
<proteinExistence type="predicted"/>
<comment type="caution">
    <text evidence="2">The sequence shown here is derived from an EMBL/GenBank/DDBJ whole genome shotgun (WGS) entry which is preliminary data.</text>
</comment>
<sequence>MRPALGHRLARQVHDGFRVRQGLGRQRRAGGKGRPRHAGGQAGQGLFNIPGQDVDLVSTLQQTLDKPWTQEAARAGDGHLHGEGSEGAGLFRSTPTRRLRTAKKVVSSSGFIRPECR</sequence>